<dbReference type="Gramene" id="A10p06230.2_BraZ1">
    <property type="protein sequence ID" value="A10p06230.2_BraZ1.CDS.1"/>
    <property type="gene ID" value="A10g06230.2_BraZ1"/>
</dbReference>
<dbReference type="Proteomes" id="UP000694005">
    <property type="component" value="Chromosome A10"/>
</dbReference>
<name>A0A3P6CU55_BRACM</name>
<dbReference type="EMBL" id="LS974626">
    <property type="protein sequence ID" value="CAG7909377.1"/>
    <property type="molecule type" value="Genomic_DNA"/>
</dbReference>
<dbReference type="AlphaFoldDB" id="A0A3P6CU55"/>
<protein>
    <submittedName>
        <fullName evidence="1">Uncharacterized protein</fullName>
    </submittedName>
</protein>
<evidence type="ECO:0000313" key="2">
    <source>
        <dbReference type="EMBL" id="VDD17128.1"/>
    </source>
</evidence>
<accession>A0A3P6CU55</accession>
<proteinExistence type="predicted"/>
<dbReference type="EMBL" id="LR031577">
    <property type="protein sequence ID" value="VDD17128.1"/>
    <property type="molecule type" value="Genomic_DNA"/>
</dbReference>
<gene>
    <name evidence="2" type="ORF">BRAA10T42841Z</name>
    <name evidence="1" type="ORF">BRAPAZ1V2_A10P06230.2</name>
</gene>
<sequence length="67" mass="8186">MFSKQLYIPYGKKEMQSAMEMNLLQQTDLFTCWIGKNIRNRFTIFQRMGDDWYEVGLMFWFATWSIV</sequence>
<organism evidence="2">
    <name type="scientific">Brassica campestris</name>
    <name type="common">Field mustard</name>
    <dbReference type="NCBI Taxonomy" id="3711"/>
    <lineage>
        <taxon>Eukaryota</taxon>
        <taxon>Viridiplantae</taxon>
        <taxon>Streptophyta</taxon>
        <taxon>Embryophyta</taxon>
        <taxon>Tracheophyta</taxon>
        <taxon>Spermatophyta</taxon>
        <taxon>Magnoliopsida</taxon>
        <taxon>eudicotyledons</taxon>
        <taxon>Gunneridae</taxon>
        <taxon>Pentapetalae</taxon>
        <taxon>rosids</taxon>
        <taxon>malvids</taxon>
        <taxon>Brassicales</taxon>
        <taxon>Brassicaceae</taxon>
        <taxon>Brassiceae</taxon>
        <taxon>Brassica</taxon>
    </lineage>
</organism>
<reference evidence="2" key="1">
    <citation type="submission" date="2018-11" db="EMBL/GenBank/DDBJ databases">
        <authorList>
            <consortium name="Genoscope - CEA"/>
            <person name="William W."/>
        </authorList>
    </citation>
    <scope>NUCLEOTIDE SEQUENCE</scope>
</reference>
<evidence type="ECO:0000313" key="1">
    <source>
        <dbReference type="EMBL" id="CAG7909377.1"/>
    </source>
</evidence>